<dbReference type="Proteomes" id="UP000482578">
    <property type="component" value="Unassembled WGS sequence"/>
</dbReference>
<proteinExistence type="predicted"/>
<reference evidence="1 2" key="1">
    <citation type="submission" date="2020-02" db="EMBL/GenBank/DDBJ databases">
        <authorList>
            <person name="Yang Z."/>
        </authorList>
    </citation>
    <scope>NUCLEOTIDE SEQUENCE [LARGE SCALE GENOMIC DNA]</scope>
    <source>
        <strain evidence="1 2">HX-7-9</strain>
    </source>
</reference>
<dbReference type="RefSeq" id="WP_163314955.1">
    <property type="nucleotide sequence ID" value="NZ_JAAGAA010000002.1"/>
</dbReference>
<dbReference type="EMBL" id="JAAGAA010000002">
    <property type="protein sequence ID" value="NDV11686.1"/>
    <property type="molecule type" value="Genomic_DNA"/>
</dbReference>
<evidence type="ECO:0000313" key="1">
    <source>
        <dbReference type="EMBL" id="NDV11686.1"/>
    </source>
</evidence>
<sequence>MERKLMHGIPKILQTRADFDEVEAMVAAGEVYPKALAAHYRGLLEQRYQYVFDRKLADGEAPDGEMPAYCVTADPETGVRSQLRREGDPDAFALRLGFTWAEIDARIAALEAM</sequence>
<accession>A0A6B2KN75</accession>
<name>A0A6B2KN75_9NEIS</name>
<protein>
    <submittedName>
        <fullName evidence="1">Uncharacterized protein</fullName>
    </submittedName>
</protein>
<dbReference type="AlphaFoldDB" id="A0A6B2KN75"/>
<keyword evidence="2" id="KW-1185">Reference proteome</keyword>
<evidence type="ECO:0000313" key="2">
    <source>
        <dbReference type="Proteomes" id="UP000482578"/>
    </source>
</evidence>
<gene>
    <name evidence="1" type="ORF">GZH52_02590</name>
</gene>
<comment type="caution">
    <text evidence="1">The sequence shown here is derived from an EMBL/GenBank/DDBJ whole genome shotgun (WGS) entry which is preliminary data.</text>
</comment>
<organism evidence="1 2">
    <name type="scientific">Crenobacter caeni</name>
    <dbReference type="NCBI Taxonomy" id="2705474"/>
    <lineage>
        <taxon>Bacteria</taxon>
        <taxon>Pseudomonadati</taxon>
        <taxon>Pseudomonadota</taxon>
        <taxon>Betaproteobacteria</taxon>
        <taxon>Neisseriales</taxon>
        <taxon>Neisseriaceae</taxon>
        <taxon>Crenobacter</taxon>
    </lineage>
</organism>